<keyword evidence="1" id="KW-1133">Transmembrane helix</keyword>
<feature type="transmembrane region" description="Helical" evidence="1">
    <location>
        <begin position="57"/>
        <end position="75"/>
    </location>
</feature>
<dbReference type="Proteomes" id="UP000051660">
    <property type="component" value="Unassembled WGS sequence"/>
</dbReference>
<keyword evidence="1" id="KW-0472">Membrane</keyword>
<dbReference type="OrthoDB" id="7159403at2"/>
<dbReference type="EMBL" id="LLYB01000043">
    <property type="protein sequence ID" value="KRR26825.1"/>
    <property type="molecule type" value="Genomic_DNA"/>
</dbReference>
<comment type="caution">
    <text evidence="2">The sequence shown here is derived from an EMBL/GenBank/DDBJ whole genome shotgun (WGS) entry which is preliminary data.</text>
</comment>
<keyword evidence="1" id="KW-0812">Transmembrane</keyword>
<gene>
    <name evidence="2" type="ORF">CQ14_20160</name>
</gene>
<dbReference type="InterPro" id="IPR021529">
    <property type="entry name" value="DUF2798"/>
</dbReference>
<evidence type="ECO:0008006" key="4">
    <source>
        <dbReference type="Google" id="ProtNLM"/>
    </source>
</evidence>
<feature type="transmembrane region" description="Helical" evidence="1">
    <location>
        <begin position="17"/>
        <end position="37"/>
    </location>
</feature>
<organism evidence="2 3">
    <name type="scientific">Bradyrhizobium lablabi</name>
    <dbReference type="NCBI Taxonomy" id="722472"/>
    <lineage>
        <taxon>Bacteria</taxon>
        <taxon>Pseudomonadati</taxon>
        <taxon>Pseudomonadota</taxon>
        <taxon>Alphaproteobacteria</taxon>
        <taxon>Hyphomicrobiales</taxon>
        <taxon>Nitrobacteraceae</taxon>
        <taxon>Bradyrhizobium</taxon>
    </lineage>
</organism>
<proteinExistence type="predicted"/>
<accession>A0A0R3N356</accession>
<dbReference type="RefSeq" id="WP_057856912.1">
    <property type="nucleotide sequence ID" value="NZ_LLYB01000043.1"/>
</dbReference>
<dbReference type="Pfam" id="PF11391">
    <property type="entry name" value="DUF2798"/>
    <property type="match status" value="1"/>
</dbReference>
<name>A0A0R3N356_9BRAD</name>
<evidence type="ECO:0000313" key="3">
    <source>
        <dbReference type="Proteomes" id="UP000051660"/>
    </source>
</evidence>
<dbReference type="AlphaFoldDB" id="A0A0R3N356"/>
<sequence length="89" mass="9596">MTPSPAPRRRGKLPARYAAIVMPLVLSVLMTFVVSAISTLRSLGPTSAFLATWPAAWAISWLVAFPTLLAVLPLVRRIVALAVETSRPN</sequence>
<protein>
    <recommendedName>
        <fullName evidence="4">DUF2798 domain-containing protein</fullName>
    </recommendedName>
</protein>
<evidence type="ECO:0000256" key="1">
    <source>
        <dbReference type="SAM" id="Phobius"/>
    </source>
</evidence>
<evidence type="ECO:0000313" key="2">
    <source>
        <dbReference type="EMBL" id="KRR26825.1"/>
    </source>
</evidence>
<reference evidence="2 3" key="1">
    <citation type="submission" date="2014-03" db="EMBL/GenBank/DDBJ databases">
        <title>Bradyrhizobium valentinum sp. nov., isolated from effective nodules of Lupinus mariae-josephae, a lupine endemic of basic-lime soils in Eastern Spain.</title>
        <authorList>
            <person name="Duran D."/>
            <person name="Rey L."/>
            <person name="Navarro A."/>
            <person name="Busquets A."/>
            <person name="Imperial J."/>
            <person name="Ruiz-Argueso T."/>
        </authorList>
    </citation>
    <scope>NUCLEOTIDE SEQUENCE [LARGE SCALE GENOMIC DNA]</scope>
    <source>
        <strain evidence="2 3">CCBAU 23086</strain>
    </source>
</reference>